<evidence type="ECO:0000313" key="2">
    <source>
        <dbReference type="EMBL" id="JAH62442.1"/>
    </source>
</evidence>
<reference evidence="2" key="2">
    <citation type="journal article" date="2015" name="Fish Shellfish Immunol.">
        <title>Early steps in the European eel (Anguilla anguilla)-Vibrio vulnificus interaction in the gills: Role of the RtxA13 toxin.</title>
        <authorList>
            <person name="Callol A."/>
            <person name="Pajuelo D."/>
            <person name="Ebbesson L."/>
            <person name="Teles M."/>
            <person name="MacKenzie S."/>
            <person name="Amaro C."/>
        </authorList>
    </citation>
    <scope>NUCLEOTIDE SEQUENCE</scope>
</reference>
<proteinExistence type="predicted"/>
<name>A0A0E9U9P3_ANGAN</name>
<keyword evidence="1" id="KW-0812">Transmembrane</keyword>
<evidence type="ECO:0000256" key="1">
    <source>
        <dbReference type="SAM" id="Phobius"/>
    </source>
</evidence>
<feature type="transmembrane region" description="Helical" evidence="1">
    <location>
        <begin position="16"/>
        <end position="33"/>
    </location>
</feature>
<dbReference type="EMBL" id="GBXM01046135">
    <property type="protein sequence ID" value="JAH62442.1"/>
    <property type="molecule type" value="Transcribed_RNA"/>
</dbReference>
<protein>
    <submittedName>
        <fullName evidence="2">Uncharacterized protein</fullName>
    </submittedName>
</protein>
<accession>A0A0E9U9P3</accession>
<keyword evidence="1" id="KW-1133">Transmembrane helix</keyword>
<keyword evidence="1" id="KW-0472">Membrane</keyword>
<sequence>MISIKWCSVNTCTKPLILLFYFISFDGFFLIFCKNSRGVFSCLSPLFCDVGGTCCP</sequence>
<reference evidence="2" key="1">
    <citation type="submission" date="2014-11" db="EMBL/GenBank/DDBJ databases">
        <authorList>
            <person name="Amaro Gonzalez C."/>
        </authorList>
    </citation>
    <scope>NUCLEOTIDE SEQUENCE</scope>
</reference>
<dbReference type="AlphaFoldDB" id="A0A0E9U9P3"/>
<organism evidence="2">
    <name type="scientific">Anguilla anguilla</name>
    <name type="common">European freshwater eel</name>
    <name type="synonym">Muraena anguilla</name>
    <dbReference type="NCBI Taxonomy" id="7936"/>
    <lineage>
        <taxon>Eukaryota</taxon>
        <taxon>Metazoa</taxon>
        <taxon>Chordata</taxon>
        <taxon>Craniata</taxon>
        <taxon>Vertebrata</taxon>
        <taxon>Euteleostomi</taxon>
        <taxon>Actinopterygii</taxon>
        <taxon>Neopterygii</taxon>
        <taxon>Teleostei</taxon>
        <taxon>Anguilliformes</taxon>
        <taxon>Anguillidae</taxon>
        <taxon>Anguilla</taxon>
    </lineage>
</organism>